<dbReference type="Pfam" id="PF00646">
    <property type="entry name" value="F-box"/>
    <property type="match status" value="1"/>
</dbReference>
<dbReference type="InterPro" id="IPR056592">
    <property type="entry name" value="Beta-prop_At3g26010-like"/>
</dbReference>
<gene>
    <name evidence="3" type="primary">LOC111302446</name>
</gene>
<dbReference type="PROSITE" id="PS50181">
    <property type="entry name" value="FBOX"/>
    <property type="match status" value="1"/>
</dbReference>
<dbReference type="AlphaFoldDB" id="A0A6P5ZNG9"/>
<proteinExistence type="predicted"/>
<reference evidence="3" key="1">
    <citation type="submission" date="2025-08" db="UniProtKB">
        <authorList>
            <consortium name="RefSeq"/>
        </authorList>
    </citation>
    <scope>IDENTIFICATION</scope>
    <source>
        <tissue evidence="3">Fruit stalk</tissue>
    </source>
</reference>
<dbReference type="SUPFAM" id="SSF81383">
    <property type="entry name" value="F-box domain"/>
    <property type="match status" value="1"/>
</dbReference>
<protein>
    <submittedName>
        <fullName evidence="3">F-box protein At3g26010-like</fullName>
    </submittedName>
</protein>
<dbReference type="RefSeq" id="XP_022754092.1">
    <property type="nucleotide sequence ID" value="XM_022898357.1"/>
</dbReference>
<dbReference type="Gene3D" id="1.20.1280.50">
    <property type="match status" value="1"/>
</dbReference>
<dbReference type="OrthoDB" id="674184at2759"/>
<organism evidence="2 3">
    <name type="scientific">Durio zibethinus</name>
    <name type="common">Durian</name>
    <dbReference type="NCBI Taxonomy" id="66656"/>
    <lineage>
        <taxon>Eukaryota</taxon>
        <taxon>Viridiplantae</taxon>
        <taxon>Streptophyta</taxon>
        <taxon>Embryophyta</taxon>
        <taxon>Tracheophyta</taxon>
        <taxon>Spermatophyta</taxon>
        <taxon>Magnoliopsida</taxon>
        <taxon>eudicotyledons</taxon>
        <taxon>Gunneridae</taxon>
        <taxon>Pentapetalae</taxon>
        <taxon>rosids</taxon>
        <taxon>malvids</taxon>
        <taxon>Malvales</taxon>
        <taxon>Malvaceae</taxon>
        <taxon>Helicteroideae</taxon>
        <taxon>Durio</taxon>
    </lineage>
</organism>
<evidence type="ECO:0000313" key="3">
    <source>
        <dbReference type="RefSeq" id="XP_022754092.1"/>
    </source>
</evidence>
<dbReference type="NCBIfam" id="TIGR01640">
    <property type="entry name" value="F_box_assoc_1"/>
    <property type="match status" value="1"/>
</dbReference>
<keyword evidence="2" id="KW-1185">Reference proteome</keyword>
<dbReference type="InterPro" id="IPR036047">
    <property type="entry name" value="F-box-like_dom_sf"/>
</dbReference>
<feature type="domain" description="F-box" evidence="1">
    <location>
        <begin position="14"/>
        <end position="63"/>
    </location>
</feature>
<dbReference type="GeneID" id="111302446"/>
<dbReference type="InterPro" id="IPR001810">
    <property type="entry name" value="F-box_dom"/>
</dbReference>
<evidence type="ECO:0000259" key="1">
    <source>
        <dbReference type="PROSITE" id="PS50181"/>
    </source>
</evidence>
<evidence type="ECO:0000313" key="2">
    <source>
        <dbReference type="Proteomes" id="UP000515121"/>
    </source>
</evidence>
<name>A0A6P5ZNG9_DURZI</name>
<dbReference type="Proteomes" id="UP000515121">
    <property type="component" value="Unplaced"/>
</dbReference>
<dbReference type="PANTHER" id="PTHR35546">
    <property type="entry name" value="F-BOX PROTEIN INTERACTION DOMAIN PROTEIN-RELATED"/>
    <property type="match status" value="1"/>
</dbReference>
<dbReference type="InterPro" id="IPR055290">
    <property type="entry name" value="At3g26010-like"/>
</dbReference>
<sequence length="397" mass="46587">MSEILKGTLAEKILIDDYDVPDWLLTQILLRLPVKHIFMYKCVSRRWFTLISDPFFARSYATRINDSLSLSTSQPWNLLFRYLFEVRILPSSMIDERVALKQFQDFSLPGFSLNYLPSEQDCPIKILASSNGLLLCSESFYWQKNYYICNPLIRQWIALPKPLQALQSVAIGFISKNDRFNVVRIPTADNSSNILQLETFSSETGQWHCSMVHCPVPDYYIKTDCPVVHYNDRLHWLEFRHSKILTYNPDEETSQLQFMNLPNGKESEHLSLLGVSRGHFRYFEVTDTCQGPRNLCVWVLSDNDAQEWCLQYRIRFSDSWSDQDELNKFIPKYNFFIFPLALHPHGFDIVYLGYGGCLVSYSLGTRKLEVVRRNFYSHQLLVFVLPPWPRRIPQPSW</sequence>
<dbReference type="Pfam" id="PF24750">
    <property type="entry name" value="b-prop_At3g26010-like"/>
    <property type="match status" value="1"/>
</dbReference>
<dbReference type="PANTHER" id="PTHR35546:SF25">
    <property type="entry name" value="F-BOX DOMAIN-CONTAINING PROTEIN"/>
    <property type="match status" value="1"/>
</dbReference>
<accession>A0A6P5ZNG9</accession>
<dbReference type="InterPro" id="IPR017451">
    <property type="entry name" value="F-box-assoc_interact_dom"/>
</dbReference>
<dbReference type="KEGG" id="dzi:111302446"/>